<comment type="caution">
    <text evidence="1">The sequence shown here is derived from an EMBL/GenBank/DDBJ whole genome shotgun (WGS) entry which is preliminary data.</text>
</comment>
<reference evidence="1" key="1">
    <citation type="submission" date="2021-02" db="EMBL/GenBank/DDBJ databases">
        <authorList>
            <consortium name="DOE Joint Genome Institute"/>
            <person name="Ahrendt S."/>
            <person name="Looney B.P."/>
            <person name="Miyauchi S."/>
            <person name="Morin E."/>
            <person name="Drula E."/>
            <person name="Courty P.E."/>
            <person name="Chicoki N."/>
            <person name="Fauchery L."/>
            <person name="Kohler A."/>
            <person name="Kuo A."/>
            <person name="Labutti K."/>
            <person name="Pangilinan J."/>
            <person name="Lipzen A."/>
            <person name="Riley R."/>
            <person name="Andreopoulos W."/>
            <person name="He G."/>
            <person name="Johnson J."/>
            <person name="Barry K.W."/>
            <person name="Grigoriev I.V."/>
            <person name="Nagy L."/>
            <person name="Hibbett D."/>
            <person name="Henrissat B."/>
            <person name="Matheny P.B."/>
            <person name="Labbe J."/>
            <person name="Martin F."/>
        </authorList>
    </citation>
    <scope>NUCLEOTIDE SEQUENCE</scope>
    <source>
        <strain evidence="1">EC-137</strain>
    </source>
</reference>
<gene>
    <name evidence="1" type="ORF">K488DRAFT_82546</name>
</gene>
<dbReference type="Proteomes" id="UP000814128">
    <property type="component" value="Unassembled WGS sequence"/>
</dbReference>
<sequence length="136" mass="14439">MVIDAKLLPKDSDEQSVPQPPPSYPSASEAQPYPPLSPVSGSSPPLSVPITPTHTSYPQPIYTGSPGQYPSPAAYINIGAQYQHQLFAKCAQGDHDVTTTFGLCGIICAVLLFPFGLVCLCMDSEKKCARCGARVD</sequence>
<protein>
    <submittedName>
        <fullName evidence="1">Uncharacterized protein</fullName>
    </submittedName>
</protein>
<proteinExistence type="predicted"/>
<accession>A0ACB8QVK4</accession>
<organism evidence="1 2">
    <name type="scientific">Vararia minispora EC-137</name>
    <dbReference type="NCBI Taxonomy" id="1314806"/>
    <lineage>
        <taxon>Eukaryota</taxon>
        <taxon>Fungi</taxon>
        <taxon>Dikarya</taxon>
        <taxon>Basidiomycota</taxon>
        <taxon>Agaricomycotina</taxon>
        <taxon>Agaricomycetes</taxon>
        <taxon>Russulales</taxon>
        <taxon>Lachnocladiaceae</taxon>
        <taxon>Vararia</taxon>
    </lineage>
</organism>
<evidence type="ECO:0000313" key="2">
    <source>
        <dbReference type="Proteomes" id="UP000814128"/>
    </source>
</evidence>
<dbReference type="EMBL" id="MU273477">
    <property type="protein sequence ID" value="KAI0035934.1"/>
    <property type="molecule type" value="Genomic_DNA"/>
</dbReference>
<keyword evidence="2" id="KW-1185">Reference proteome</keyword>
<reference evidence="1" key="2">
    <citation type="journal article" date="2022" name="New Phytol.">
        <title>Evolutionary transition to the ectomycorrhizal habit in the genomes of a hyperdiverse lineage of mushroom-forming fungi.</title>
        <authorList>
            <person name="Looney B."/>
            <person name="Miyauchi S."/>
            <person name="Morin E."/>
            <person name="Drula E."/>
            <person name="Courty P.E."/>
            <person name="Kohler A."/>
            <person name="Kuo A."/>
            <person name="LaButti K."/>
            <person name="Pangilinan J."/>
            <person name="Lipzen A."/>
            <person name="Riley R."/>
            <person name="Andreopoulos W."/>
            <person name="He G."/>
            <person name="Johnson J."/>
            <person name="Nolan M."/>
            <person name="Tritt A."/>
            <person name="Barry K.W."/>
            <person name="Grigoriev I.V."/>
            <person name="Nagy L.G."/>
            <person name="Hibbett D."/>
            <person name="Henrissat B."/>
            <person name="Matheny P.B."/>
            <person name="Labbe J."/>
            <person name="Martin F.M."/>
        </authorList>
    </citation>
    <scope>NUCLEOTIDE SEQUENCE</scope>
    <source>
        <strain evidence="1">EC-137</strain>
    </source>
</reference>
<evidence type="ECO:0000313" key="1">
    <source>
        <dbReference type="EMBL" id="KAI0035934.1"/>
    </source>
</evidence>
<name>A0ACB8QVK4_9AGAM</name>